<proteinExistence type="predicted"/>
<dbReference type="AlphaFoldDB" id="A0A369B1M1"/>
<protein>
    <submittedName>
        <fullName evidence="1">Uncharacterized protein</fullName>
    </submittedName>
</protein>
<name>A0A369B1M1_9ENTE</name>
<dbReference type="EMBL" id="NGJX01000001">
    <property type="protein sequence ID" value="RSU05422.1"/>
    <property type="molecule type" value="Genomic_DNA"/>
</dbReference>
<reference evidence="1 2" key="1">
    <citation type="submission" date="2017-05" db="EMBL/GenBank/DDBJ databases">
        <title>Vagococcus spp. assemblies.</title>
        <authorList>
            <person name="Gulvik C.A."/>
        </authorList>
    </citation>
    <scope>NUCLEOTIDE SEQUENCE [LARGE SCALE GENOMIC DNA]</scope>
    <source>
        <strain evidence="1 2">NCFB 2497</strain>
    </source>
</reference>
<organism evidence="1 2">
    <name type="scientific">Vagococcus fluvialis</name>
    <dbReference type="NCBI Taxonomy" id="2738"/>
    <lineage>
        <taxon>Bacteria</taxon>
        <taxon>Bacillati</taxon>
        <taxon>Bacillota</taxon>
        <taxon>Bacilli</taxon>
        <taxon>Lactobacillales</taxon>
        <taxon>Enterococcaceae</taxon>
        <taxon>Vagococcus</taxon>
    </lineage>
</organism>
<dbReference type="RefSeq" id="WP_114288948.1">
    <property type="nucleotide sequence ID" value="NZ_NGJX01000001.1"/>
</dbReference>
<gene>
    <name evidence="1" type="ORF">CBF32_00035</name>
</gene>
<comment type="caution">
    <text evidence="1">The sequence shown here is derived from an EMBL/GenBank/DDBJ whole genome shotgun (WGS) entry which is preliminary data.</text>
</comment>
<accession>A0A369B1M1</accession>
<evidence type="ECO:0000313" key="2">
    <source>
        <dbReference type="Proteomes" id="UP000288197"/>
    </source>
</evidence>
<dbReference type="Proteomes" id="UP000288197">
    <property type="component" value="Unassembled WGS sequence"/>
</dbReference>
<dbReference type="GeneID" id="63145702"/>
<keyword evidence="2" id="KW-1185">Reference proteome</keyword>
<evidence type="ECO:0000313" key="1">
    <source>
        <dbReference type="EMBL" id="RSU05422.1"/>
    </source>
</evidence>
<sequence length="90" mass="10357">MALTVKKSSTLNGDSTIEGQVVLKLTAEISNDSLGNSYVRRSVLNQELYTENRVECRKDEQDFQAEVYIIEDKFIEEGFTYQNDEKELTK</sequence>